<dbReference type="GO" id="GO:0033180">
    <property type="term" value="C:proton-transporting V-type ATPase, V1 domain"/>
    <property type="evidence" value="ECO:0007669"/>
    <property type="project" value="InterPro"/>
</dbReference>
<feature type="chain" id="PRO_5036469199" description="Vacuolar proton pump subunit B" evidence="6">
    <location>
        <begin position="23"/>
        <end position="1008"/>
    </location>
</feature>
<evidence type="ECO:0000256" key="2">
    <source>
        <dbReference type="ARBA" id="ARBA00008936"/>
    </source>
</evidence>
<dbReference type="GO" id="GO:0016491">
    <property type="term" value="F:oxidoreductase activity"/>
    <property type="evidence" value="ECO:0007669"/>
    <property type="project" value="InterPro"/>
</dbReference>
<dbReference type="Pfam" id="PF02874">
    <property type="entry name" value="ATP-synt_ab_N"/>
    <property type="match status" value="1"/>
</dbReference>
<dbReference type="CDD" id="cd01135">
    <property type="entry name" value="V_A-ATPase_B"/>
    <property type="match status" value="1"/>
</dbReference>
<comment type="function">
    <text evidence="1">Non-catalytic subunit of the peripheral V1 complex of vacuolar ATPase. V-ATPase is responsible for acidifying a variety of intracellular compartments in eukaryotic cells.</text>
</comment>
<dbReference type="AlphaFoldDB" id="A0A8X7ZYR5"/>
<dbReference type="GO" id="GO:0005524">
    <property type="term" value="F:ATP binding"/>
    <property type="evidence" value="ECO:0007669"/>
    <property type="project" value="InterPro"/>
</dbReference>
<evidence type="ECO:0000313" key="12">
    <source>
        <dbReference type="Proteomes" id="UP000886885"/>
    </source>
</evidence>
<organism evidence="11 12">
    <name type="scientific">Populus tomentosa</name>
    <name type="common">Chinese white poplar</name>
    <dbReference type="NCBI Taxonomy" id="118781"/>
    <lineage>
        <taxon>Eukaryota</taxon>
        <taxon>Viridiplantae</taxon>
        <taxon>Streptophyta</taxon>
        <taxon>Embryophyta</taxon>
        <taxon>Tracheophyta</taxon>
        <taxon>Spermatophyta</taxon>
        <taxon>Magnoliopsida</taxon>
        <taxon>eudicotyledons</taxon>
        <taxon>Gunneridae</taxon>
        <taxon>Pentapetalae</taxon>
        <taxon>rosids</taxon>
        <taxon>fabids</taxon>
        <taxon>Malpighiales</taxon>
        <taxon>Salicaceae</taxon>
        <taxon>Saliceae</taxon>
        <taxon>Populus</taxon>
    </lineage>
</organism>
<dbReference type="OrthoDB" id="812385at2759"/>
<dbReference type="GO" id="GO:0051015">
    <property type="term" value="F:actin filament binding"/>
    <property type="evidence" value="ECO:0007669"/>
    <property type="project" value="UniProtKB-ARBA"/>
</dbReference>
<accession>A0A8X7ZYR5</accession>
<dbReference type="Pfam" id="PF22919">
    <property type="entry name" value="ATP-synt_VA_C"/>
    <property type="match status" value="1"/>
</dbReference>
<reference evidence="11" key="1">
    <citation type="journal article" date="2020" name="bioRxiv">
        <title>Hybrid origin of Populus tomentosa Carr. identified through genome sequencing and phylogenomic analysis.</title>
        <authorList>
            <person name="An X."/>
            <person name="Gao K."/>
            <person name="Chen Z."/>
            <person name="Li J."/>
            <person name="Yang X."/>
            <person name="Yang X."/>
            <person name="Zhou J."/>
            <person name="Guo T."/>
            <person name="Zhao T."/>
            <person name="Huang S."/>
            <person name="Miao D."/>
            <person name="Khan W.U."/>
            <person name="Rao P."/>
            <person name="Ye M."/>
            <person name="Lei B."/>
            <person name="Liao W."/>
            <person name="Wang J."/>
            <person name="Ji L."/>
            <person name="Li Y."/>
            <person name="Guo B."/>
            <person name="Mustafa N.S."/>
            <person name="Li S."/>
            <person name="Yun Q."/>
            <person name="Keller S.R."/>
            <person name="Mao J."/>
            <person name="Zhang R."/>
            <person name="Strauss S.H."/>
        </authorList>
    </citation>
    <scope>NUCLEOTIDE SEQUENCE</scope>
    <source>
        <strain evidence="11">GM15</strain>
        <tissue evidence="11">Leaf</tissue>
    </source>
</reference>
<keyword evidence="4" id="KW-0375">Hydrogen ion transport</keyword>
<evidence type="ECO:0000256" key="6">
    <source>
        <dbReference type="SAM" id="SignalP"/>
    </source>
</evidence>
<evidence type="ECO:0000259" key="8">
    <source>
        <dbReference type="Pfam" id="PF01593"/>
    </source>
</evidence>
<feature type="domain" description="Amine oxidase" evidence="8">
    <location>
        <begin position="53"/>
        <end position="457"/>
    </location>
</feature>
<dbReference type="Proteomes" id="UP000886885">
    <property type="component" value="Chromosome 4A"/>
</dbReference>
<evidence type="ECO:0008006" key="13">
    <source>
        <dbReference type="Google" id="ProtNLM"/>
    </source>
</evidence>
<keyword evidence="5" id="KW-0406">Ion transport</keyword>
<dbReference type="Pfam" id="PF01593">
    <property type="entry name" value="Amino_oxidase"/>
    <property type="match status" value="1"/>
</dbReference>
<keyword evidence="12" id="KW-1185">Reference proteome</keyword>
<name>A0A8X7ZYR5_POPTO</name>
<dbReference type="PROSITE" id="PS00152">
    <property type="entry name" value="ATPASE_ALPHA_BETA"/>
    <property type="match status" value="1"/>
</dbReference>
<gene>
    <name evidence="11" type="ORF">POTOM_016077</name>
</gene>
<dbReference type="NCBIfam" id="NF003235">
    <property type="entry name" value="PRK04196.1"/>
    <property type="match status" value="1"/>
</dbReference>
<dbReference type="CDD" id="cd18112">
    <property type="entry name" value="ATP-synt_V_A-type_beta_C"/>
    <property type="match status" value="1"/>
</dbReference>
<dbReference type="FunFam" id="3.40.50.12240:FF:000001">
    <property type="entry name" value="V-type proton ATPase subunit B, brain"/>
    <property type="match status" value="1"/>
</dbReference>
<evidence type="ECO:0000256" key="5">
    <source>
        <dbReference type="ARBA" id="ARBA00023065"/>
    </source>
</evidence>
<dbReference type="GO" id="GO:0007035">
    <property type="term" value="P:vacuolar acidification"/>
    <property type="evidence" value="ECO:0007669"/>
    <property type="project" value="TreeGrafter"/>
</dbReference>
<evidence type="ECO:0000259" key="10">
    <source>
        <dbReference type="Pfam" id="PF22919"/>
    </source>
</evidence>
<evidence type="ECO:0000313" key="11">
    <source>
        <dbReference type="EMBL" id="KAG6779683.1"/>
    </source>
</evidence>
<dbReference type="PANTHER" id="PTHR43389:SF4">
    <property type="entry name" value="V-TYPE PROTON ATPASE SUBUNIT B"/>
    <property type="match status" value="1"/>
</dbReference>
<comment type="caution">
    <text evidence="11">The sequence shown here is derived from an EMBL/GenBank/DDBJ whole genome shotgun (WGS) entry which is preliminary data.</text>
</comment>
<dbReference type="GO" id="GO:0046961">
    <property type="term" value="F:proton-transporting ATPase activity, rotational mechanism"/>
    <property type="evidence" value="ECO:0007669"/>
    <property type="project" value="InterPro"/>
</dbReference>
<keyword evidence="3" id="KW-0813">Transport</keyword>
<evidence type="ECO:0000259" key="7">
    <source>
        <dbReference type="Pfam" id="PF00006"/>
    </source>
</evidence>
<dbReference type="InterPro" id="IPR022879">
    <property type="entry name" value="V-ATPase_su_B/beta"/>
</dbReference>
<feature type="domain" description="ATP synthase A/B type C-terminal" evidence="10">
    <location>
        <begin position="903"/>
        <end position="1002"/>
    </location>
</feature>
<dbReference type="InterPro" id="IPR020003">
    <property type="entry name" value="ATPase_a/bsu_AS"/>
</dbReference>
<dbReference type="EMBL" id="JAAWWB010000007">
    <property type="protein sequence ID" value="KAG6779683.1"/>
    <property type="molecule type" value="Genomic_DNA"/>
</dbReference>
<dbReference type="InterPro" id="IPR000194">
    <property type="entry name" value="ATPase_F1/V1/A1_a/bsu_nucl-bd"/>
</dbReference>
<dbReference type="PANTHER" id="PTHR43389">
    <property type="entry name" value="V-TYPE PROTON ATPASE SUBUNIT B"/>
    <property type="match status" value="1"/>
</dbReference>
<dbReference type="InterPro" id="IPR055190">
    <property type="entry name" value="ATP-synt_VA_C"/>
</dbReference>
<dbReference type="Pfam" id="PF00006">
    <property type="entry name" value="ATP-synt_ab"/>
    <property type="match status" value="1"/>
</dbReference>
<feature type="signal peptide" evidence="6">
    <location>
        <begin position="1"/>
        <end position="22"/>
    </location>
</feature>
<dbReference type="CDD" id="cd18118">
    <property type="entry name" value="ATP-synt_V_A-type_beta_N"/>
    <property type="match status" value="1"/>
</dbReference>
<proteinExistence type="inferred from homology"/>
<dbReference type="HAMAP" id="MF_00310">
    <property type="entry name" value="ATP_synth_B_arch"/>
    <property type="match status" value="1"/>
</dbReference>
<keyword evidence="6" id="KW-0732">Signal</keyword>
<evidence type="ECO:0000259" key="9">
    <source>
        <dbReference type="Pfam" id="PF02874"/>
    </source>
</evidence>
<evidence type="ECO:0000256" key="1">
    <source>
        <dbReference type="ARBA" id="ARBA00002690"/>
    </source>
</evidence>
<evidence type="ECO:0000256" key="4">
    <source>
        <dbReference type="ARBA" id="ARBA00022781"/>
    </source>
</evidence>
<dbReference type="GO" id="GO:0046034">
    <property type="term" value="P:ATP metabolic process"/>
    <property type="evidence" value="ECO:0007669"/>
    <property type="project" value="InterPro"/>
</dbReference>
<dbReference type="GO" id="GO:0051693">
    <property type="term" value="P:actin filament capping"/>
    <property type="evidence" value="ECO:0007669"/>
    <property type="project" value="UniProtKB-ARBA"/>
</dbReference>
<dbReference type="InterPro" id="IPR002937">
    <property type="entry name" value="Amino_oxidase"/>
</dbReference>
<evidence type="ECO:0000256" key="3">
    <source>
        <dbReference type="ARBA" id="ARBA00022448"/>
    </source>
</evidence>
<feature type="domain" description="ATPase F1/V1/A1 complex alpha/beta subunit nucleotide-binding" evidence="7">
    <location>
        <begin position="676"/>
        <end position="897"/>
    </location>
</feature>
<dbReference type="InterPro" id="IPR005723">
    <property type="entry name" value="ATPase_V1-cplx_bsu"/>
</dbReference>
<dbReference type="GO" id="GO:0051017">
    <property type="term" value="P:actin filament bundle assembly"/>
    <property type="evidence" value="ECO:0007669"/>
    <property type="project" value="UniProtKB-ARBA"/>
</dbReference>
<sequence length="1008" mass="112876">MIRCVSILLIMVIAHTLSNLHANCFSALSSAVYTSMYRCGFEVTVLGDGYDFGDPDDVGIHGFWYPYKNIFSLVDELGMKPFTKWLQSAQYSKEGLEVEFPVLQDRPQLPAPLGTLFYTQFNRLPLVDRLTSVPLMAAVIDFDNTDMAWRKYDSVTTRELLKQSGFSERLYQDVFGTLLQVGLCAPLEQCSAAAALGMLQFMAVSHQGDFDVVWCRGPVKERIFNPWMKLMSSKGCQFMDSKKVTDFFFDEETGCISDVVCDNETYKADAVILAIGISTVQELTKNSAALSTRDEFLKVLNLVASDLVSIKLWLDKKIKIPFARNICSSFDDSSGWTFLNLNELFDEHRNDPVTIIQADFYHGNELAPLKDEYIATKVMHYLSKCIKDFEAARVTNVEIARFPKSLTHFFPGSYKYMMRGSTSFPNLFMAGDWIISRHGSWSQEKSYVTGLEGANRVVDFLGEGNYAKIIPLEEDEPHIQALRNLNRNFKEFSSQFPLLIMGLETNNHDMEEGTLEIGMEYRTVSGVAGPLVILEKVKGPKYQEIVNIRLGDGSTRRGQVLEVDGEKAVVQVIAIQHSPSVFFVSADDAFSLICSGSFLWVFEGTSGIDNKFTTVQFTGEVLKTPVSLDMLGRIFNGSGKPIDNGPPILPEAYLDISGSSINPSERTYPEEMIQTGISTIDVMNSIARGQKIPLFSAAGLPHNEIAAQICRQAGLVKRLEKSDNLLEGGEDENFAIVFAAMGVNMETAQFFKRDFEENGSMERVTLFLNLANDPTIERIITPRIALTTAEYLAYECGKHVLVILTDMSSYADALREVSAAREEVPGRRGYPGYMYTDLATIYERAGRIEGRTGSITQIPILTMPNDDITHPTPDLTGYITEGQIYIYPPINVLPSLSRLMKSAIGEGMTRKDHSDVSNQLYANYAIGKDVQAMKAVVGEEALSSEDLLYLEFLDKFERKFVAQGAYDTRNIFQSLDLAWTLLRIFPRELLHRIPAKTLDQFYSRDAAN</sequence>
<comment type="similarity">
    <text evidence="2">Belongs to the ATPase alpha/beta chains family.</text>
</comment>
<protein>
    <recommendedName>
        <fullName evidence="13">Vacuolar proton pump subunit B</fullName>
    </recommendedName>
</protein>
<dbReference type="InterPro" id="IPR004100">
    <property type="entry name" value="ATPase_F1/V1/A1_a/bsu_N"/>
</dbReference>
<feature type="domain" description="ATPase F1/V1/A1 complex alpha/beta subunit N-terminal" evidence="9">
    <location>
        <begin position="524"/>
        <end position="573"/>
    </location>
</feature>
<dbReference type="NCBIfam" id="TIGR01040">
    <property type="entry name" value="V-ATPase_V1_B"/>
    <property type="match status" value="1"/>
</dbReference>